<name>A0A8J6N2Y4_9DELT</name>
<dbReference type="PIRSF" id="PIRSF000216">
    <property type="entry name" value="NADH_DH_24kDa"/>
    <property type="match status" value="1"/>
</dbReference>
<dbReference type="AlphaFoldDB" id="A0A8J6N2Y4"/>
<accession>A0A8J6N2Y4</accession>
<evidence type="ECO:0000313" key="8">
    <source>
        <dbReference type="EMBL" id="MBC8179041.1"/>
    </source>
</evidence>
<feature type="binding site" evidence="7">
    <location>
        <position position="117"/>
    </location>
    <ligand>
        <name>[2Fe-2S] cluster</name>
        <dbReference type="ChEBI" id="CHEBI:190135"/>
    </ligand>
</feature>
<dbReference type="Pfam" id="PF01257">
    <property type="entry name" value="2Fe-2S_thioredx"/>
    <property type="match status" value="1"/>
</dbReference>
<organism evidence="8 9">
    <name type="scientific">Candidatus Desulfacyla euxinica</name>
    <dbReference type="NCBI Taxonomy" id="2841693"/>
    <lineage>
        <taxon>Bacteria</taxon>
        <taxon>Deltaproteobacteria</taxon>
        <taxon>Candidatus Desulfacyla</taxon>
    </lineage>
</organism>
<evidence type="ECO:0000256" key="5">
    <source>
        <dbReference type="ARBA" id="ARBA00023014"/>
    </source>
</evidence>
<comment type="similarity">
    <text evidence="1">Belongs to the complex I 24 kDa subunit family.</text>
</comment>
<dbReference type="GO" id="GO:0051537">
    <property type="term" value="F:2 iron, 2 sulfur cluster binding"/>
    <property type="evidence" value="ECO:0007669"/>
    <property type="project" value="UniProtKB-KW"/>
</dbReference>
<dbReference type="CDD" id="cd03064">
    <property type="entry name" value="TRX_Fd_NuoE"/>
    <property type="match status" value="1"/>
</dbReference>
<feature type="binding site" evidence="7">
    <location>
        <position position="81"/>
    </location>
    <ligand>
        <name>[2Fe-2S] cluster</name>
        <dbReference type="ChEBI" id="CHEBI:190135"/>
    </ligand>
</feature>
<feature type="binding site" evidence="7">
    <location>
        <position position="76"/>
    </location>
    <ligand>
        <name>[2Fe-2S] cluster</name>
        <dbReference type="ChEBI" id="CHEBI:190135"/>
    </ligand>
</feature>
<evidence type="ECO:0000256" key="2">
    <source>
        <dbReference type="ARBA" id="ARBA00022714"/>
    </source>
</evidence>
<dbReference type="InterPro" id="IPR002023">
    <property type="entry name" value="NuoE-like"/>
</dbReference>
<dbReference type="InterPro" id="IPR041921">
    <property type="entry name" value="NuoE_N"/>
</dbReference>
<dbReference type="GO" id="GO:0016491">
    <property type="term" value="F:oxidoreductase activity"/>
    <property type="evidence" value="ECO:0007669"/>
    <property type="project" value="InterPro"/>
</dbReference>
<dbReference type="InterPro" id="IPR028431">
    <property type="entry name" value="NADP_DH_HndA-like"/>
</dbReference>
<dbReference type="EMBL" id="JACNJD010000339">
    <property type="protein sequence ID" value="MBC8179041.1"/>
    <property type="molecule type" value="Genomic_DNA"/>
</dbReference>
<comment type="cofactor">
    <cofactor evidence="7">
        <name>[2Fe-2S] cluster</name>
        <dbReference type="ChEBI" id="CHEBI:190135"/>
    </cofactor>
    <text evidence="7">Binds 1 [2Fe-2S] cluster.</text>
</comment>
<proteinExistence type="inferred from homology"/>
<keyword evidence="2 7" id="KW-0001">2Fe-2S</keyword>
<gene>
    <name evidence="8" type="ORF">H8E19_16680</name>
</gene>
<dbReference type="InterPro" id="IPR036249">
    <property type="entry name" value="Thioredoxin-like_sf"/>
</dbReference>
<dbReference type="SUPFAM" id="SSF52833">
    <property type="entry name" value="Thioredoxin-like"/>
    <property type="match status" value="1"/>
</dbReference>
<evidence type="ECO:0000256" key="6">
    <source>
        <dbReference type="ARBA" id="ARBA00034078"/>
    </source>
</evidence>
<comment type="cofactor">
    <cofactor evidence="6">
        <name>[2Fe-2S] cluster</name>
        <dbReference type="ChEBI" id="CHEBI:190135"/>
    </cofactor>
</comment>
<evidence type="ECO:0000256" key="4">
    <source>
        <dbReference type="ARBA" id="ARBA00023004"/>
    </source>
</evidence>
<feature type="binding site" evidence="7">
    <location>
        <position position="121"/>
    </location>
    <ligand>
        <name>[2Fe-2S] cluster</name>
        <dbReference type="ChEBI" id="CHEBI:190135"/>
    </ligand>
</feature>
<dbReference type="Gene3D" id="1.10.10.1590">
    <property type="entry name" value="NADH-quinone oxidoreductase subunit E"/>
    <property type="match status" value="1"/>
</dbReference>
<dbReference type="PANTHER" id="PTHR43342">
    <property type="entry name" value="NADH-QUINONE OXIDOREDUCTASE, E SUBUNIT"/>
    <property type="match status" value="1"/>
</dbReference>
<dbReference type="Gene3D" id="3.40.30.10">
    <property type="entry name" value="Glutaredoxin"/>
    <property type="match status" value="1"/>
</dbReference>
<reference evidence="8 9" key="1">
    <citation type="submission" date="2020-08" db="EMBL/GenBank/DDBJ databases">
        <title>Bridging the membrane lipid divide: bacteria of the FCB group superphylum have the potential to synthesize archaeal ether lipids.</title>
        <authorList>
            <person name="Villanueva L."/>
            <person name="Von Meijenfeldt F.A.B."/>
            <person name="Westbye A.B."/>
            <person name="Yadav S."/>
            <person name="Hopmans E.C."/>
            <person name="Dutilh B.E."/>
            <person name="Sinninghe Damste J.S."/>
        </authorList>
    </citation>
    <scope>NUCLEOTIDE SEQUENCE [LARGE SCALE GENOMIC DNA]</scope>
    <source>
        <strain evidence="8">NIOZ-UU27</strain>
    </source>
</reference>
<dbReference type="GO" id="GO:0046872">
    <property type="term" value="F:metal ion binding"/>
    <property type="evidence" value="ECO:0007669"/>
    <property type="project" value="UniProtKB-KW"/>
</dbReference>
<dbReference type="PANTHER" id="PTHR43342:SF1">
    <property type="entry name" value="BIFURCATING [FEFE] HYDROGENASE GAMMA SUBUNIT"/>
    <property type="match status" value="1"/>
</dbReference>
<evidence type="ECO:0000256" key="1">
    <source>
        <dbReference type="ARBA" id="ARBA00010643"/>
    </source>
</evidence>
<dbReference type="Proteomes" id="UP000650524">
    <property type="component" value="Unassembled WGS sequence"/>
</dbReference>
<protein>
    <submittedName>
        <fullName evidence="8">NAD(P)H-dependent oxidoreductase subunit E</fullName>
    </submittedName>
</protein>
<dbReference type="InterPro" id="IPR042128">
    <property type="entry name" value="NuoE_dom"/>
</dbReference>
<keyword evidence="3 7" id="KW-0479">Metal-binding</keyword>
<keyword evidence="4 7" id="KW-0408">Iron</keyword>
<keyword evidence="5 7" id="KW-0411">Iron-sulfur</keyword>
<evidence type="ECO:0000313" key="9">
    <source>
        <dbReference type="Proteomes" id="UP000650524"/>
    </source>
</evidence>
<evidence type="ECO:0000256" key="7">
    <source>
        <dbReference type="PIRSR" id="PIRSR000216-1"/>
    </source>
</evidence>
<evidence type="ECO:0000256" key="3">
    <source>
        <dbReference type="ARBA" id="ARBA00022723"/>
    </source>
</evidence>
<sequence>MAFEKVDEILEKHGYRHDALIGIIQDIQRLENYLPLETLRHISHRLEIPLSRIYYIATFYKSFSLEPRGRHIVKVCLGTACHICGATQNLEQMERTLHICEGETTKDMMFSLETVNCVGTCALAPVAIVDDTYYDAVTPEKVEKILSNYATESEGIESEKN</sequence>
<comment type="caution">
    <text evidence="8">The sequence shown here is derived from an EMBL/GenBank/DDBJ whole genome shotgun (WGS) entry which is preliminary data.</text>
</comment>